<proteinExistence type="predicted"/>
<reference evidence="1" key="2">
    <citation type="submission" date="2025-09" db="UniProtKB">
        <authorList>
            <consortium name="EnsemblPlants"/>
        </authorList>
    </citation>
    <scope>IDENTIFICATION</scope>
</reference>
<evidence type="ECO:0000313" key="2">
    <source>
        <dbReference type="Proteomes" id="UP001732700"/>
    </source>
</evidence>
<sequence>MDIFLSPPIITSPCAPWTTFYGYKIKLTIRKLAPFHLLQSLQTIMATTSFPSILFYSCIFLLCNGSMAQLFGQSFTPWQSSRQGGLKGCRFDRLQAFEPLRQVRSQAGVTEYFDEKNEQFRCTGVSVIRRVIEPRGLLLPQYHNAPGLVYILQGRGYTGLTFPGCPATFQQQFQPFDQSQFAQGQSQRQNLKDEHQRVHRFKQGDVVALPADIVHWCYNDGDAPIVAIYVFDVNNNANQLEPRQKEFLLAGNNKREQQFGQNIFSGFTVQLLSEALGISQQAAQRIRGQNDQRGEIIRVSQDLQFLKPIVSQQGPAEQQSYQPIQSQERQSTQYQVGQSTQHQEGQSIQYQAGQSWDQSFNGLEENFCSLEARQNIENPRHADTYNPRAGRITRLNSKNFPILNLVQMSATRVNLYQNAVLSPYWNINAHSVIHMIQGRARVQVVNNHGQTVFNDILRRGQLLIIPQYYVVLKKAEREGCQYISFKTNPNSMVSPIAGKTSILRALPVDVLANAYRISRQEARNLKNNRGGEFGAFTPKFTQTGFQSYQDIDRESFSTEKASE</sequence>
<name>A0ACD5TDD7_AVESA</name>
<dbReference type="EnsemblPlants" id="AVESA.00010b.r2.1AG0034820.1">
    <property type="protein sequence ID" value="AVESA.00010b.r2.1AG0034820.1.CDS"/>
    <property type="gene ID" value="AVESA.00010b.r2.1AG0034820"/>
</dbReference>
<accession>A0ACD5TDD7</accession>
<dbReference type="Proteomes" id="UP001732700">
    <property type="component" value="Chromosome 1A"/>
</dbReference>
<reference evidence="1" key="1">
    <citation type="submission" date="2021-05" db="EMBL/GenBank/DDBJ databases">
        <authorList>
            <person name="Scholz U."/>
            <person name="Mascher M."/>
            <person name="Fiebig A."/>
        </authorList>
    </citation>
    <scope>NUCLEOTIDE SEQUENCE [LARGE SCALE GENOMIC DNA]</scope>
</reference>
<evidence type="ECO:0000313" key="1">
    <source>
        <dbReference type="EnsemblPlants" id="AVESA.00010b.r2.1AG0034820.1.CDS"/>
    </source>
</evidence>
<organism evidence="1 2">
    <name type="scientific">Avena sativa</name>
    <name type="common">Oat</name>
    <dbReference type="NCBI Taxonomy" id="4498"/>
    <lineage>
        <taxon>Eukaryota</taxon>
        <taxon>Viridiplantae</taxon>
        <taxon>Streptophyta</taxon>
        <taxon>Embryophyta</taxon>
        <taxon>Tracheophyta</taxon>
        <taxon>Spermatophyta</taxon>
        <taxon>Magnoliopsida</taxon>
        <taxon>Liliopsida</taxon>
        <taxon>Poales</taxon>
        <taxon>Poaceae</taxon>
        <taxon>BOP clade</taxon>
        <taxon>Pooideae</taxon>
        <taxon>Poodae</taxon>
        <taxon>Poeae</taxon>
        <taxon>Poeae Chloroplast Group 1 (Aveneae type)</taxon>
        <taxon>Aveninae</taxon>
        <taxon>Avena</taxon>
    </lineage>
</organism>
<keyword evidence="2" id="KW-1185">Reference proteome</keyword>
<protein>
    <submittedName>
        <fullName evidence="1">Uncharacterized protein</fullName>
    </submittedName>
</protein>